<protein>
    <recommendedName>
        <fullName evidence="7">G-protein coupled receptors family 1 profile domain-containing protein</fullName>
    </recommendedName>
</protein>
<keyword evidence="2 6" id="KW-0812">Transmembrane</keyword>
<dbReference type="EMBL" id="CAUEEQ010068279">
    <property type="protein sequence ID" value="CAJ0965561.1"/>
    <property type="molecule type" value="Genomic_DNA"/>
</dbReference>
<dbReference type="InterPro" id="IPR017452">
    <property type="entry name" value="GPCR_Rhodpsn_7TM"/>
</dbReference>
<feature type="transmembrane region" description="Helical" evidence="6">
    <location>
        <begin position="198"/>
        <end position="217"/>
    </location>
</feature>
<evidence type="ECO:0000256" key="1">
    <source>
        <dbReference type="ARBA" id="ARBA00004141"/>
    </source>
</evidence>
<comment type="caution">
    <text evidence="8">The sequence shown here is derived from an EMBL/GenBank/DDBJ whole genome shotgun (WGS) entry which is preliminary data.</text>
</comment>
<evidence type="ECO:0000256" key="3">
    <source>
        <dbReference type="ARBA" id="ARBA00022989"/>
    </source>
</evidence>
<proteinExistence type="predicted"/>
<dbReference type="SUPFAM" id="SSF81321">
    <property type="entry name" value="Family A G protein-coupled receptor-like"/>
    <property type="match status" value="1"/>
</dbReference>
<dbReference type="Pfam" id="PF13853">
    <property type="entry name" value="7tm_4"/>
    <property type="match status" value="1"/>
</dbReference>
<keyword evidence="9" id="KW-1185">Reference proteome</keyword>
<keyword evidence="5" id="KW-0807">Transducer</keyword>
<keyword evidence="3 6" id="KW-1133">Transmembrane helix</keyword>
<evidence type="ECO:0000313" key="9">
    <source>
        <dbReference type="Proteomes" id="UP001176940"/>
    </source>
</evidence>
<feature type="transmembrane region" description="Helical" evidence="6">
    <location>
        <begin position="175"/>
        <end position="192"/>
    </location>
</feature>
<feature type="transmembrane region" description="Helical" evidence="6">
    <location>
        <begin position="90"/>
        <end position="109"/>
    </location>
</feature>
<evidence type="ECO:0000256" key="4">
    <source>
        <dbReference type="ARBA" id="ARBA00023136"/>
    </source>
</evidence>
<reference evidence="8" key="1">
    <citation type="submission" date="2023-07" db="EMBL/GenBank/DDBJ databases">
        <authorList>
            <person name="Stuckert A."/>
        </authorList>
    </citation>
    <scope>NUCLEOTIDE SEQUENCE</scope>
</reference>
<dbReference type="InterPro" id="IPR000725">
    <property type="entry name" value="Olfact_rcpt"/>
</dbReference>
<evidence type="ECO:0000256" key="2">
    <source>
        <dbReference type="ARBA" id="ARBA00022692"/>
    </source>
</evidence>
<evidence type="ECO:0000256" key="6">
    <source>
        <dbReference type="SAM" id="Phobius"/>
    </source>
</evidence>
<accession>A0ABN9MMR4</accession>
<feature type="transmembrane region" description="Helical" evidence="6">
    <location>
        <begin position="271"/>
        <end position="292"/>
    </location>
</feature>
<feature type="domain" description="G-protein coupled receptors family 1 profile" evidence="7">
    <location>
        <begin position="40"/>
        <end position="290"/>
    </location>
</feature>
<comment type="subcellular location">
    <subcellularLocation>
        <location evidence="1">Membrane</location>
        <topology evidence="1">Multi-pass membrane protein</topology>
    </subcellularLocation>
</comment>
<feature type="transmembrane region" description="Helical" evidence="6">
    <location>
        <begin position="143"/>
        <end position="163"/>
    </location>
</feature>
<feature type="transmembrane region" description="Helical" evidence="6">
    <location>
        <begin position="58"/>
        <end position="78"/>
    </location>
</feature>
<keyword evidence="4 6" id="KW-0472">Membrane</keyword>
<dbReference type="PROSITE" id="PS50262">
    <property type="entry name" value="G_PROTEIN_RECEP_F1_2"/>
    <property type="match status" value="1"/>
</dbReference>
<dbReference type="Gene3D" id="1.20.1070.10">
    <property type="entry name" value="Rhodopsin 7-helix transmembrane proteins"/>
    <property type="match status" value="1"/>
</dbReference>
<evidence type="ECO:0000256" key="5">
    <source>
        <dbReference type="ARBA" id="ARBA00023224"/>
    </source>
</evidence>
<feature type="transmembrane region" description="Helical" evidence="6">
    <location>
        <begin position="238"/>
        <end position="259"/>
    </location>
</feature>
<dbReference type="PANTHER" id="PTHR26451">
    <property type="entry name" value="G_PROTEIN_RECEP_F1_2 DOMAIN-CONTAINING PROTEIN"/>
    <property type="match status" value="1"/>
</dbReference>
<gene>
    <name evidence="8" type="ORF">RIMI_LOCUS20416167</name>
</gene>
<organism evidence="8 9">
    <name type="scientific">Ranitomeya imitator</name>
    <name type="common">mimic poison frog</name>
    <dbReference type="NCBI Taxonomy" id="111125"/>
    <lineage>
        <taxon>Eukaryota</taxon>
        <taxon>Metazoa</taxon>
        <taxon>Chordata</taxon>
        <taxon>Craniata</taxon>
        <taxon>Vertebrata</taxon>
        <taxon>Euteleostomi</taxon>
        <taxon>Amphibia</taxon>
        <taxon>Batrachia</taxon>
        <taxon>Anura</taxon>
        <taxon>Neobatrachia</taxon>
        <taxon>Hyloidea</taxon>
        <taxon>Dendrobatidae</taxon>
        <taxon>Dendrobatinae</taxon>
        <taxon>Ranitomeya</taxon>
    </lineage>
</organism>
<feature type="transmembrane region" description="Helical" evidence="6">
    <location>
        <begin position="24"/>
        <end position="46"/>
    </location>
</feature>
<evidence type="ECO:0000259" key="7">
    <source>
        <dbReference type="PROSITE" id="PS50262"/>
    </source>
</evidence>
<name>A0ABN9MMR4_9NEOB</name>
<dbReference type="PRINTS" id="PR00245">
    <property type="entry name" value="OLFACTORYR"/>
</dbReference>
<dbReference type="PANTHER" id="PTHR26451:SF986">
    <property type="entry name" value="OLFACTORY RECEPTOR 52D1"/>
    <property type="match status" value="1"/>
</dbReference>
<dbReference type="InterPro" id="IPR052921">
    <property type="entry name" value="GPCR1_Superfamily_Member"/>
</dbReference>
<evidence type="ECO:0000313" key="8">
    <source>
        <dbReference type="EMBL" id="CAJ0965561.1"/>
    </source>
</evidence>
<sequence>MENRSSIKTSFELLGLVEMEDHRFLYCVLSLVVYYTTIGLSTFIVHLVLTEESLHKPMYILICNLICNGIFGSCSFFPKLLIDLLTSSKTISYNGCLVQSLAVTIYAYYEILTFTIMAYDQYLAVHHPLQYITLMTNKKATHLLVWSLVSSFTVIMVALLLTVRVPLCGTQIKNIFCDNMSIFILACINTFINNIYGTIMTVALFLFSTIFIIFSYIRIYLVCHKLSRESSRKAMHTLFTHLINFSIFLVGFIFVFIRYRVGSANLPISGHILLSTPSLVLPPLFNPLLFGVRTKALKHANSLCGFLGVLHLLLNKNPQVKSAQKTLEIHEEDLPALWLVDKHFGKFQSTLAKLAPDGAT</sequence>
<dbReference type="Proteomes" id="UP001176940">
    <property type="component" value="Unassembled WGS sequence"/>
</dbReference>